<name>A0A7W7RF06_9ACTN</name>
<dbReference type="RefSeq" id="WP_184576126.1">
    <property type="nucleotide sequence ID" value="NZ_JACHJT010000001.1"/>
</dbReference>
<evidence type="ECO:0000313" key="2">
    <source>
        <dbReference type="EMBL" id="MBB4930745.1"/>
    </source>
</evidence>
<dbReference type="Pfam" id="PF04149">
    <property type="entry name" value="DUF397"/>
    <property type="match status" value="1"/>
</dbReference>
<proteinExistence type="predicted"/>
<accession>A0A7W7RF06</accession>
<dbReference type="EMBL" id="JACHJT010000001">
    <property type="protein sequence ID" value="MBB4930745.1"/>
    <property type="molecule type" value="Genomic_DNA"/>
</dbReference>
<dbReference type="AlphaFoldDB" id="A0A7W7RF06"/>
<protein>
    <recommendedName>
        <fullName evidence="1">DUF397 domain-containing protein</fullName>
    </recommendedName>
</protein>
<dbReference type="Proteomes" id="UP000523007">
    <property type="component" value="Unassembled WGS sequence"/>
</dbReference>
<sequence length="63" mass="6552">MSSTPTWHTSSYSNDSGGHCVEVAEGSTTLVRDTGNRECGHLAVEAGAWAAFLRAVKAGELDG</sequence>
<evidence type="ECO:0000259" key="1">
    <source>
        <dbReference type="Pfam" id="PF04149"/>
    </source>
</evidence>
<reference evidence="2 3" key="1">
    <citation type="submission" date="2020-08" db="EMBL/GenBank/DDBJ databases">
        <title>Sequencing the genomes of 1000 actinobacteria strains.</title>
        <authorList>
            <person name="Klenk H.-P."/>
        </authorList>
    </citation>
    <scope>NUCLEOTIDE SEQUENCE [LARGE SCALE GENOMIC DNA]</scope>
    <source>
        <strain evidence="2 3">DSM 102030</strain>
    </source>
</reference>
<evidence type="ECO:0000313" key="3">
    <source>
        <dbReference type="Proteomes" id="UP000523007"/>
    </source>
</evidence>
<gene>
    <name evidence="2" type="ORF">F4561_001565</name>
</gene>
<organism evidence="2 3">
    <name type="scientific">Lipingzhangella halophila</name>
    <dbReference type="NCBI Taxonomy" id="1783352"/>
    <lineage>
        <taxon>Bacteria</taxon>
        <taxon>Bacillati</taxon>
        <taxon>Actinomycetota</taxon>
        <taxon>Actinomycetes</taxon>
        <taxon>Streptosporangiales</taxon>
        <taxon>Nocardiopsidaceae</taxon>
        <taxon>Lipingzhangella</taxon>
    </lineage>
</organism>
<comment type="caution">
    <text evidence="2">The sequence shown here is derived from an EMBL/GenBank/DDBJ whole genome shotgun (WGS) entry which is preliminary data.</text>
</comment>
<keyword evidence="3" id="KW-1185">Reference proteome</keyword>
<dbReference type="InterPro" id="IPR007278">
    <property type="entry name" value="DUF397"/>
</dbReference>
<feature type="domain" description="DUF397" evidence="1">
    <location>
        <begin position="6"/>
        <end position="57"/>
    </location>
</feature>